<feature type="compositionally biased region" description="Basic and acidic residues" evidence="10">
    <location>
        <begin position="328"/>
        <end position="340"/>
    </location>
</feature>
<evidence type="ECO:0000256" key="1">
    <source>
        <dbReference type="ARBA" id="ARBA00000198"/>
    </source>
</evidence>
<organism evidence="12 13">
    <name type="scientific">Mobiluncus mulieris</name>
    <dbReference type="NCBI Taxonomy" id="2052"/>
    <lineage>
        <taxon>Bacteria</taxon>
        <taxon>Bacillati</taxon>
        <taxon>Actinomycetota</taxon>
        <taxon>Actinomycetes</taxon>
        <taxon>Actinomycetales</taxon>
        <taxon>Actinomycetaceae</taxon>
        <taxon>Mobiluncus</taxon>
    </lineage>
</organism>
<feature type="region of interest" description="Disordered" evidence="10">
    <location>
        <begin position="328"/>
        <end position="372"/>
    </location>
</feature>
<evidence type="ECO:0000256" key="3">
    <source>
        <dbReference type="ARBA" id="ARBA00009640"/>
    </source>
</evidence>
<dbReference type="GO" id="GO:0016301">
    <property type="term" value="F:kinase activity"/>
    <property type="evidence" value="ECO:0007669"/>
    <property type="project" value="UniProtKB-KW"/>
</dbReference>
<dbReference type="PANTHER" id="PTHR43071">
    <property type="entry name" value="2-AMINO-4-HYDROXY-6-HYDROXYMETHYLDIHYDROPTERIDINE PYROPHOSPHOKINASE"/>
    <property type="match status" value="1"/>
</dbReference>
<dbReference type="Gene3D" id="3.30.70.560">
    <property type="entry name" value="7,8-Dihydro-6-hydroxymethylpterin-pyrophosphokinase HPPK"/>
    <property type="match status" value="1"/>
</dbReference>
<keyword evidence="4 12" id="KW-0808">Transferase</keyword>
<comment type="catalytic activity">
    <reaction evidence="9">
        <text>7,8-dihydroneopterin = 6-hydroxymethyl-7,8-dihydropterin + glycolaldehyde</text>
        <dbReference type="Rhea" id="RHEA:10540"/>
        <dbReference type="ChEBI" id="CHEBI:17001"/>
        <dbReference type="ChEBI" id="CHEBI:17071"/>
        <dbReference type="ChEBI" id="CHEBI:44841"/>
        <dbReference type="EC" id="4.1.2.25"/>
    </reaction>
</comment>
<dbReference type="InterPro" id="IPR000550">
    <property type="entry name" value="Hppk"/>
</dbReference>
<evidence type="ECO:0000313" key="12">
    <source>
        <dbReference type="EMBL" id="NMX02580.1"/>
    </source>
</evidence>
<comment type="pathway">
    <text evidence="2">Cofactor biosynthesis; tetrahydrofolate biosynthesis; 2-amino-4-hydroxy-6-hydroxymethyl-7,8-dihydropteridine diphosphate from 7,8-dihydroneopterin triphosphate: step 4/4.</text>
</comment>
<dbReference type="InterPro" id="IPR043133">
    <property type="entry name" value="GTP-CH-I_C/QueF"/>
</dbReference>
<dbReference type="GO" id="GO:0046654">
    <property type="term" value="P:tetrahydrofolate biosynthetic process"/>
    <property type="evidence" value="ECO:0007669"/>
    <property type="project" value="UniProtKB-UniRule"/>
</dbReference>
<evidence type="ECO:0000256" key="10">
    <source>
        <dbReference type="SAM" id="MobiDB-lite"/>
    </source>
</evidence>
<dbReference type="SUPFAM" id="SSF55620">
    <property type="entry name" value="Tetrahydrobiopterin biosynthesis enzymes-like"/>
    <property type="match status" value="1"/>
</dbReference>
<dbReference type="Gene3D" id="3.30.1130.10">
    <property type="match status" value="1"/>
</dbReference>
<evidence type="ECO:0000256" key="8">
    <source>
        <dbReference type="ARBA" id="ARBA00022909"/>
    </source>
</evidence>
<feature type="compositionally biased region" description="Low complexity" evidence="10">
    <location>
        <begin position="343"/>
        <end position="358"/>
    </location>
</feature>
<dbReference type="SUPFAM" id="SSF55083">
    <property type="entry name" value="6-hydroxymethyl-7,8-dihydropterin pyrophosphokinase, HPPK"/>
    <property type="match status" value="1"/>
</dbReference>
<protein>
    <recommendedName>
        <fullName evidence="9">Bifunctional folate synthesis protein</fullName>
    </recommendedName>
    <domain>
        <recommendedName>
            <fullName evidence="9">Dihydroneopterin aldolase</fullName>
            <shortName evidence="9">DHNA</shortName>
            <ecNumber evidence="9">4.1.2.25</ecNumber>
        </recommendedName>
        <alternativeName>
            <fullName evidence="9">7,8-dihydroneopterin aldolase</fullName>
        </alternativeName>
    </domain>
    <domain>
        <recommendedName>
            <fullName evidence="9">2-amino-4-hydroxy-6-hydroxymethyldihydropteridine pyrophosphokinase</fullName>
            <ecNumber evidence="9">2.7.6.3</ecNumber>
        </recommendedName>
        <alternativeName>
            <fullName evidence="9">6-hydroxymethyl-7,8-dihydropterin pyrophosphokinase</fullName>
            <shortName evidence="9">PPPK</shortName>
        </alternativeName>
        <alternativeName>
            <fullName evidence="9">7,8-dihydro-6-hydroxymethylpterin pyrophosphokinase</fullName>
            <shortName evidence="9">HPPK</shortName>
        </alternativeName>
    </domain>
</protein>
<comment type="similarity">
    <text evidence="9">Belongs to the DHNA family.</text>
</comment>
<evidence type="ECO:0000256" key="7">
    <source>
        <dbReference type="ARBA" id="ARBA00022840"/>
    </source>
</evidence>
<keyword evidence="8 9" id="KW-0289">Folate biosynthesis</keyword>
<gene>
    <name evidence="12" type="primary">folK</name>
    <name evidence="12" type="ORF">HHJ77_01175</name>
</gene>
<evidence type="ECO:0000256" key="4">
    <source>
        <dbReference type="ARBA" id="ARBA00022679"/>
    </source>
</evidence>
<dbReference type="GO" id="GO:0005524">
    <property type="term" value="F:ATP binding"/>
    <property type="evidence" value="ECO:0007669"/>
    <property type="project" value="UniProtKB-KW"/>
</dbReference>
<keyword evidence="9" id="KW-0456">Lyase</keyword>
<dbReference type="GO" id="GO:0046656">
    <property type="term" value="P:folic acid biosynthetic process"/>
    <property type="evidence" value="ECO:0007669"/>
    <property type="project" value="UniProtKB-UniRule"/>
</dbReference>
<evidence type="ECO:0000256" key="9">
    <source>
        <dbReference type="RuleBase" id="RU362079"/>
    </source>
</evidence>
<dbReference type="NCBIfam" id="TIGR00526">
    <property type="entry name" value="folB_dom"/>
    <property type="match status" value="1"/>
</dbReference>
<dbReference type="CDD" id="cd00483">
    <property type="entry name" value="HPPK"/>
    <property type="match status" value="1"/>
</dbReference>
<keyword evidence="7" id="KW-0067">ATP-binding</keyword>
<comment type="function">
    <text evidence="9">Catalyzes the conversion of 7,8-dihydroneopterin to 6-hydroxymethyl-7,8-dihydropterin.</text>
</comment>
<evidence type="ECO:0000256" key="6">
    <source>
        <dbReference type="ARBA" id="ARBA00022777"/>
    </source>
</evidence>
<dbReference type="Pfam" id="PF02152">
    <property type="entry name" value="FolB"/>
    <property type="match status" value="1"/>
</dbReference>
<dbReference type="EMBL" id="JABCUS010000002">
    <property type="protein sequence ID" value="NMX02580.1"/>
    <property type="molecule type" value="Genomic_DNA"/>
</dbReference>
<accession>A0A7Y0YGY0</accession>
<dbReference type="PROSITE" id="PS00794">
    <property type="entry name" value="HPPK"/>
    <property type="match status" value="1"/>
</dbReference>
<dbReference type="InterPro" id="IPR035907">
    <property type="entry name" value="Hppk_sf"/>
</dbReference>
<reference evidence="12 13" key="1">
    <citation type="submission" date="2020-04" db="EMBL/GenBank/DDBJ databases">
        <title>Antimicrobial susceptibility and clonality of vaginal-derived multi-drug resistant Mobiluncus isolates in China.</title>
        <authorList>
            <person name="Zhang X."/>
        </authorList>
    </citation>
    <scope>NUCLEOTIDE SEQUENCE [LARGE SCALE GENOMIC DNA]</scope>
    <source>
        <strain evidence="12 13">12</strain>
    </source>
</reference>
<comment type="similarity">
    <text evidence="3">In the N-terminal section; belongs to the DHNA family.</text>
</comment>
<dbReference type="PANTHER" id="PTHR43071:SF1">
    <property type="entry name" value="2-AMINO-4-HYDROXY-6-HYDROXYMETHYLDIHYDROPTERIDINE PYROPHOSPHOKINASE"/>
    <property type="match status" value="1"/>
</dbReference>
<feature type="domain" description="7,8-dihydro-6-hydroxymethylpterin-pyrophosphokinase" evidence="11">
    <location>
        <begin position="250"/>
        <end position="261"/>
    </location>
</feature>
<dbReference type="Pfam" id="PF01288">
    <property type="entry name" value="HPPK"/>
    <property type="match status" value="1"/>
</dbReference>
<dbReference type="NCBIfam" id="TIGR00525">
    <property type="entry name" value="folB"/>
    <property type="match status" value="1"/>
</dbReference>
<evidence type="ECO:0000313" key="13">
    <source>
        <dbReference type="Proteomes" id="UP000575397"/>
    </source>
</evidence>
<dbReference type="NCBIfam" id="TIGR01498">
    <property type="entry name" value="folK"/>
    <property type="match status" value="1"/>
</dbReference>
<dbReference type="EC" id="2.7.6.3" evidence="9"/>
<sequence>MFQGFRRLSVTKQQHQAHPLTGDCITLRGIHTLAIHGVLDFEHHQPQDFLVDVSLWFDSRPAARVDDLALTVDYSEVATKVQAVLGGKSRALIERLADNIAMRILEDEQILAVDVTVHKPHAPLDVEFQDVSICIHRTREDFENEATLLPADLTVRPDKPRVAVLALGANLGDPVRTLREVVADLQSVPEFLEVQVSPLARTRPVLAKNQAPQPDYYNAVVRVVSRLSAAELLDLAQHLEQNHHRKRPSRWAARTLDIDIIAVEGLESDHPSLTLPHPRAASRAFVLVPWLELDATARLEGQPVAELAAAQDREGIVNLWLDWLDTPRADSREPHPEEPGKTAVAPASPEAATETASVLGTPAGTPPSEAADFGLPSWRAALGTPAAQRVVDDVAGDIYSPPGSIQETGASAPAPHELGTAPSTPVTPDWQRVRKHEAR</sequence>
<comment type="pathway">
    <text evidence="9">Cofactor biosynthesis; tetrahydrofolate biosynthesis; 2-amino-4-hydroxy-6-hydroxymethyl-7,8-dihydropteridine diphosphate from 7,8-dihydroneopterin triphosphate: step 3/4.</text>
</comment>
<dbReference type="CDD" id="cd00534">
    <property type="entry name" value="DHNA_DHNTPE"/>
    <property type="match status" value="1"/>
</dbReference>
<feature type="region of interest" description="Disordered" evidence="10">
    <location>
        <begin position="393"/>
        <end position="439"/>
    </location>
</feature>
<dbReference type="UniPathway" id="UPA00077">
    <property type="reaction ID" value="UER00154"/>
</dbReference>
<evidence type="ECO:0000256" key="5">
    <source>
        <dbReference type="ARBA" id="ARBA00022741"/>
    </source>
</evidence>
<proteinExistence type="inferred from homology"/>
<name>A0A7Y0YGY0_9ACTO</name>
<dbReference type="AlphaFoldDB" id="A0A7Y0YGY0"/>
<keyword evidence="6 12" id="KW-0418">Kinase</keyword>
<dbReference type="EC" id="4.1.2.25" evidence="9"/>
<comment type="caution">
    <text evidence="12">The sequence shown here is derived from an EMBL/GenBank/DDBJ whole genome shotgun (WGS) entry which is preliminary data.</text>
</comment>
<evidence type="ECO:0000259" key="11">
    <source>
        <dbReference type="PROSITE" id="PS00794"/>
    </source>
</evidence>
<comment type="catalytic activity">
    <reaction evidence="1">
        <text>6-hydroxymethyl-7,8-dihydropterin + ATP = (7,8-dihydropterin-6-yl)methyl diphosphate + AMP + H(+)</text>
        <dbReference type="Rhea" id="RHEA:11412"/>
        <dbReference type="ChEBI" id="CHEBI:15378"/>
        <dbReference type="ChEBI" id="CHEBI:30616"/>
        <dbReference type="ChEBI" id="CHEBI:44841"/>
        <dbReference type="ChEBI" id="CHEBI:72950"/>
        <dbReference type="ChEBI" id="CHEBI:456215"/>
        <dbReference type="EC" id="2.7.6.3"/>
    </reaction>
</comment>
<dbReference type="GO" id="GO:0003848">
    <property type="term" value="F:2-amino-4-hydroxy-6-hydroxymethyldihydropteridine diphosphokinase activity"/>
    <property type="evidence" value="ECO:0007669"/>
    <property type="project" value="UniProtKB-EC"/>
</dbReference>
<dbReference type="GO" id="GO:0004150">
    <property type="term" value="F:dihydroneopterin aldolase activity"/>
    <property type="evidence" value="ECO:0007669"/>
    <property type="project" value="UniProtKB-UniRule"/>
</dbReference>
<keyword evidence="5" id="KW-0547">Nucleotide-binding</keyword>
<dbReference type="SMART" id="SM00905">
    <property type="entry name" value="FolB"/>
    <property type="match status" value="1"/>
</dbReference>
<dbReference type="InterPro" id="IPR006157">
    <property type="entry name" value="FolB_dom"/>
</dbReference>
<evidence type="ECO:0000256" key="2">
    <source>
        <dbReference type="ARBA" id="ARBA00005051"/>
    </source>
</evidence>
<dbReference type="InterPro" id="IPR006156">
    <property type="entry name" value="Dihydroneopterin_aldolase"/>
</dbReference>
<dbReference type="Proteomes" id="UP000575397">
    <property type="component" value="Unassembled WGS sequence"/>
</dbReference>